<dbReference type="PROSITE" id="PS50181">
    <property type="entry name" value="FBOX"/>
    <property type="match status" value="1"/>
</dbReference>
<comment type="caution">
    <text evidence="2">The sequence shown here is derived from an EMBL/GenBank/DDBJ whole genome shotgun (WGS) entry which is preliminary data.</text>
</comment>
<dbReference type="AlphaFoldDB" id="A0AAD7NU67"/>
<gene>
    <name evidence="2" type="ORF">B0H16DRAFT_86814</name>
</gene>
<proteinExistence type="predicted"/>
<dbReference type="InterPro" id="IPR036047">
    <property type="entry name" value="F-box-like_dom_sf"/>
</dbReference>
<accession>A0AAD7NU67</accession>
<evidence type="ECO:0000313" key="3">
    <source>
        <dbReference type="Proteomes" id="UP001215598"/>
    </source>
</evidence>
<feature type="domain" description="F-box" evidence="1">
    <location>
        <begin position="22"/>
        <end position="71"/>
    </location>
</feature>
<name>A0AAD7NU67_9AGAR</name>
<protein>
    <recommendedName>
        <fullName evidence="1">F-box domain-containing protein</fullName>
    </recommendedName>
</protein>
<evidence type="ECO:0000259" key="1">
    <source>
        <dbReference type="PROSITE" id="PS50181"/>
    </source>
</evidence>
<dbReference type="Proteomes" id="UP001215598">
    <property type="component" value="Unassembled WGS sequence"/>
</dbReference>
<dbReference type="CDD" id="cd09917">
    <property type="entry name" value="F-box_SF"/>
    <property type="match status" value="1"/>
</dbReference>
<organism evidence="2 3">
    <name type="scientific">Mycena metata</name>
    <dbReference type="NCBI Taxonomy" id="1033252"/>
    <lineage>
        <taxon>Eukaryota</taxon>
        <taxon>Fungi</taxon>
        <taxon>Dikarya</taxon>
        <taxon>Basidiomycota</taxon>
        <taxon>Agaricomycotina</taxon>
        <taxon>Agaricomycetes</taxon>
        <taxon>Agaricomycetidae</taxon>
        <taxon>Agaricales</taxon>
        <taxon>Marasmiineae</taxon>
        <taxon>Mycenaceae</taxon>
        <taxon>Mycena</taxon>
    </lineage>
</organism>
<sequence length="573" mass="64506">MPRKKTKRGSVEALALAFPASQDGFPALPLDILFEIFSLLHPLDLIMLTRTTKPFRRFLLNRANVGIWRATFAAVHAAGLPECPPYASELAWARLVFEKTCHICSTTLRVDLAMDPVWWEFSARYCGDCMDSETTKTILPKLKRLDPKRNWKAALPSVPRNRYPGDLSCFFLKAHQNELIDAFNNTENAEERAAIIAKRVEDTRLITHHSNLWRVWTKTQIDKRKEDAENRQFQKRQAENAAKETRLQAIVTKLNTVGWSNEPWMTGGELARHIRWLPDVFIPKPLAPRAYRELEPRLLSQLTADKRAHIVTGRLRVLQTALPLIISTHELASLALEIPPRRPDMALLSPVRLLMEDPTNVPVTAAQLVSALRPVMPGLLQKWVGDVMVQIGEHARRSLKLGNTPDPLGTAIAYVFCPRNCGAAGHMSTLLKHSCTAGNNSNYIYVPSPAGVQHWLHVQHTVFHSISSETYQAQVESVFYDKCFTPSVLDFGRRLEALEAVVKAYDRDPKTATIKDMEGDGRLVSCVTCIAKARVARGSKAGLALKPMSWLAAMDHSLKVHLVPRDDNIEWKL</sequence>
<keyword evidence="3" id="KW-1185">Reference proteome</keyword>
<evidence type="ECO:0000313" key="2">
    <source>
        <dbReference type="EMBL" id="KAJ7775127.1"/>
    </source>
</evidence>
<dbReference type="SUPFAM" id="SSF81383">
    <property type="entry name" value="F-box domain"/>
    <property type="match status" value="1"/>
</dbReference>
<dbReference type="EMBL" id="JARKIB010000011">
    <property type="protein sequence ID" value="KAJ7775127.1"/>
    <property type="molecule type" value="Genomic_DNA"/>
</dbReference>
<dbReference type="InterPro" id="IPR001810">
    <property type="entry name" value="F-box_dom"/>
</dbReference>
<reference evidence="2" key="1">
    <citation type="submission" date="2023-03" db="EMBL/GenBank/DDBJ databases">
        <title>Massive genome expansion in bonnet fungi (Mycena s.s.) driven by repeated elements and novel gene families across ecological guilds.</title>
        <authorList>
            <consortium name="Lawrence Berkeley National Laboratory"/>
            <person name="Harder C.B."/>
            <person name="Miyauchi S."/>
            <person name="Viragh M."/>
            <person name="Kuo A."/>
            <person name="Thoen E."/>
            <person name="Andreopoulos B."/>
            <person name="Lu D."/>
            <person name="Skrede I."/>
            <person name="Drula E."/>
            <person name="Henrissat B."/>
            <person name="Morin E."/>
            <person name="Kohler A."/>
            <person name="Barry K."/>
            <person name="LaButti K."/>
            <person name="Morin E."/>
            <person name="Salamov A."/>
            <person name="Lipzen A."/>
            <person name="Mereny Z."/>
            <person name="Hegedus B."/>
            <person name="Baldrian P."/>
            <person name="Stursova M."/>
            <person name="Weitz H."/>
            <person name="Taylor A."/>
            <person name="Grigoriev I.V."/>
            <person name="Nagy L.G."/>
            <person name="Martin F."/>
            <person name="Kauserud H."/>
        </authorList>
    </citation>
    <scope>NUCLEOTIDE SEQUENCE</scope>
    <source>
        <strain evidence="2">CBHHK182m</strain>
    </source>
</reference>